<dbReference type="FunFam" id="3.80.10.10:FF:000317">
    <property type="entry name" value="Inactive leucine-rich repeat receptor-like protein kinase"/>
    <property type="match status" value="1"/>
</dbReference>
<gene>
    <name evidence="26" type="ORF">ACH5RR_036402</name>
</gene>
<protein>
    <recommendedName>
        <fullName evidence="4">non-specific serine/threonine protein kinase</fullName>
        <ecNumber evidence="4">2.7.11.1</ecNumber>
    </recommendedName>
</protein>
<dbReference type="Pfam" id="PF00069">
    <property type="entry name" value="Pkinase"/>
    <property type="match status" value="1"/>
</dbReference>
<keyword evidence="27" id="KW-1185">Reference proteome</keyword>
<dbReference type="AlphaFoldDB" id="A0ABD2Y4B0"/>
<keyword evidence="14" id="KW-0418">Kinase</keyword>
<sequence>KLIMKRTYNFLLLAAFVLHFLTTSSLTISNNNTHDLNALLAFKASIVFDPQNILSMNWSTSISVCNWIGITCNARHGRVATIHLPDMGLIGTIPPHLGNLSFLAKFNITNNTFHGELPKELANLRRLKYLVLAANNFVGSFPLWLGDLTELRFLSLRDNKFSGSLSRELSNATKLETIALANNALTGNLPEEFSYLKNLKYLHISDNKLSGSFQQALFNLSSLQVMAFANNSLSGYLPARICDQLPQLKALDLSWNEIQGEIPSGIGECSNLEFLGMSYNNIVGKIPRGIWNLTTLTTLYLGRLGIEGILPQEISNLHKLEILFLSENRFKGSIPLQLFNISTLDVISLGANELSGNLPSTLGLMITNLGGLYLGNNNLSGKILTHISNASRLYDLELGNNNFSGAIPDALGNLRFLETLSLGGNHFTYESQSGELSLFGSLANCKNLKFLRIRETLFNGYLPFSIGNLSTSLESIDLISCGIKGEIPSSIGNLSNLVDLYLFNNSFEGMIPATIIQLQKLQRIYFGANNLQGPIPSEFCHLSNLGTLSLDGNELFGTVPSCLENISTSLRYLYLGTNRLNSSLPSNLWNLSNILDLDLSINSFTGPLPFQLGKLRALVSLNLSMNQFYGEIPSTIGGLEKLQALSLAHNNLTGSIPESMKGMLDLQNLDLSFNSLDGIIPISLEVLRLRHFNVSYNKLRGPIPRGGPFRNFTNLSFLSNEALCGAPWFQPCQTFEHWSKKKKKMVLFVLLAIGLVVLALTNLIMLIRKLRRKTTTQIQNSFLGTSFQRVSFHELRQMTNGFSDSNLLGSGTFGSVYKGIQANGVIWAIKVFDLKLERAFRSFDKECDVLRKLRHRNLAKVISTCSNPDFKALILEYMPNGSLERWLYSNDHFLDFKQRLDIMIDVACALDYLHHGYSVPVVHCDLKPSNILLDQDMVGHVSDFGIAKLLGDGENVVQTETLATFGYIAPEYGQQGMVSIKCDVYGFGITLMETFTRRKPNDEMFSGELSIRQWIQESLPNSISQIIDVNLLQPEDELTPKNIACVSSVLQLALSCTIDAPTERSNMNDTRIALEKIKFQLSSSA</sequence>
<evidence type="ECO:0000256" key="11">
    <source>
        <dbReference type="ARBA" id="ARBA00022729"/>
    </source>
</evidence>
<evidence type="ECO:0000259" key="25">
    <source>
        <dbReference type="PROSITE" id="PS50011"/>
    </source>
</evidence>
<keyword evidence="19" id="KW-0325">Glycoprotein</keyword>
<dbReference type="Pfam" id="PF00560">
    <property type="entry name" value="LRR_1"/>
    <property type="match status" value="5"/>
</dbReference>
<comment type="catalytic activity">
    <reaction evidence="21">
        <text>L-seryl-[protein] + ATP = O-phospho-L-seryl-[protein] + ADP + H(+)</text>
        <dbReference type="Rhea" id="RHEA:17989"/>
        <dbReference type="Rhea" id="RHEA-COMP:9863"/>
        <dbReference type="Rhea" id="RHEA-COMP:11604"/>
        <dbReference type="ChEBI" id="CHEBI:15378"/>
        <dbReference type="ChEBI" id="CHEBI:29999"/>
        <dbReference type="ChEBI" id="CHEBI:30616"/>
        <dbReference type="ChEBI" id="CHEBI:83421"/>
        <dbReference type="ChEBI" id="CHEBI:456216"/>
        <dbReference type="EC" id="2.7.11.1"/>
    </reaction>
</comment>
<keyword evidence="16 23" id="KW-1133">Transmembrane helix</keyword>
<dbReference type="Pfam" id="PF08263">
    <property type="entry name" value="LRRNT_2"/>
    <property type="match status" value="1"/>
</dbReference>
<keyword evidence="17 23" id="KW-0472">Membrane</keyword>
<dbReference type="SUPFAM" id="SSF56112">
    <property type="entry name" value="Protein kinase-like (PK-like)"/>
    <property type="match status" value="1"/>
</dbReference>
<dbReference type="InterPro" id="IPR051716">
    <property type="entry name" value="Plant_RL_S/T_kinase"/>
</dbReference>
<dbReference type="EMBL" id="JBJUIK010000015">
    <property type="protein sequence ID" value="KAL3501953.1"/>
    <property type="molecule type" value="Genomic_DNA"/>
</dbReference>
<dbReference type="SMART" id="SM00365">
    <property type="entry name" value="LRR_SD22"/>
    <property type="match status" value="7"/>
</dbReference>
<evidence type="ECO:0000256" key="2">
    <source>
        <dbReference type="ARBA" id="ARBA00004479"/>
    </source>
</evidence>
<keyword evidence="18" id="KW-0675">Receptor</keyword>
<dbReference type="Gene3D" id="3.30.200.20">
    <property type="entry name" value="Phosphorylase Kinase, domain 1"/>
    <property type="match status" value="1"/>
</dbReference>
<dbReference type="Pfam" id="PF23598">
    <property type="entry name" value="LRR_14"/>
    <property type="match status" value="1"/>
</dbReference>
<dbReference type="InterPro" id="IPR017441">
    <property type="entry name" value="Protein_kinase_ATP_BS"/>
</dbReference>
<feature type="signal peptide" evidence="24">
    <location>
        <begin position="1"/>
        <end position="25"/>
    </location>
</feature>
<keyword evidence="8" id="KW-0433">Leucine-rich repeat</keyword>
<dbReference type="PANTHER" id="PTHR48053:SF47">
    <property type="entry name" value="RECEPTOR KINASE-LIKE PROTEIN XA21"/>
    <property type="match status" value="1"/>
</dbReference>
<dbReference type="GO" id="GO:0006952">
    <property type="term" value="P:defense response"/>
    <property type="evidence" value="ECO:0007669"/>
    <property type="project" value="UniProtKB-ARBA"/>
</dbReference>
<dbReference type="InterPro" id="IPR000719">
    <property type="entry name" value="Prot_kinase_dom"/>
</dbReference>
<dbReference type="PROSITE" id="PS00107">
    <property type="entry name" value="PROTEIN_KINASE_ATP"/>
    <property type="match status" value="1"/>
</dbReference>
<evidence type="ECO:0000256" key="22">
    <source>
        <dbReference type="PROSITE-ProRule" id="PRU10141"/>
    </source>
</evidence>
<dbReference type="Gene3D" id="3.80.10.10">
    <property type="entry name" value="Ribonuclease Inhibitor"/>
    <property type="match status" value="5"/>
</dbReference>
<evidence type="ECO:0000256" key="12">
    <source>
        <dbReference type="ARBA" id="ARBA00022737"/>
    </source>
</evidence>
<dbReference type="GO" id="GO:0005886">
    <property type="term" value="C:plasma membrane"/>
    <property type="evidence" value="ECO:0007669"/>
    <property type="project" value="UniProtKB-SubCell"/>
</dbReference>
<evidence type="ECO:0000256" key="15">
    <source>
        <dbReference type="ARBA" id="ARBA00022840"/>
    </source>
</evidence>
<keyword evidence="5" id="KW-1003">Cell membrane</keyword>
<dbReference type="FunFam" id="3.80.10.10:FF:000095">
    <property type="entry name" value="LRR receptor-like serine/threonine-protein kinase GSO1"/>
    <property type="match status" value="1"/>
</dbReference>
<evidence type="ECO:0000256" key="8">
    <source>
        <dbReference type="ARBA" id="ARBA00022614"/>
    </source>
</evidence>
<dbReference type="FunFam" id="3.30.200.20:FF:000661">
    <property type="entry name" value="Serine-threonine protein kinase plant-type"/>
    <property type="match status" value="1"/>
</dbReference>
<evidence type="ECO:0000256" key="10">
    <source>
        <dbReference type="ARBA" id="ARBA00022692"/>
    </source>
</evidence>
<evidence type="ECO:0000256" key="3">
    <source>
        <dbReference type="ARBA" id="ARBA00008684"/>
    </source>
</evidence>
<feature type="chain" id="PRO_5044769217" description="non-specific serine/threonine protein kinase" evidence="24">
    <location>
        <begin position="26"/>
        <end position="1085"/>
    </location>
</feature>
<comment type="catalytic activity">
    <reaction evidence="20">
        <text>L-threonyl-[protein] + ATP = O-phospho-L-threonyl-[protein] + ADP + H(+)</text>
        <dbReference type="Rhea" id="RHEA:46608"/>
        <dbReference type="Rhea" id="RHEA-COMP:11060"/>
        <dbReference type="Rhea" id="RHEA-COMP:11605"/>
        <dbReference type="ChEBI" id="CHEBI:15378"/>
        <dbReference type="ChEBI" id="CHEBI:30013"/>
        <dbReference type="ChEBI" id="CHEBI:30616"/>
        <dbReference type="ChEBI" id="CHEBI:61977"/>
        <dbReference type="ChEBI" id="CHEBI:456216"/>
        <dbReference type="EC" id="2.7.11.1"/>
    </reaction>
</comment>
<evidence type="ECO:0000256" key="9">
    <source>
        <dbReference type="ARBA" id="ARBA00022679"/>
    </source>
</evidence>
<dbReference type="FunFam" id="3.80.10.10:FF:000041">
    <property type="entry name" value="LRR receptor-like serine/threonine-protein kinase ERECTA"/>
    <property type="match status" value="1"/>
</dbReference>
<name>A0ABD2Y4B0_9GENT</name>
<feature type="domain" description="Protein kinase" evidence="25">
    <location>
        <begin position="802"/>
        <end position="1079"/>
    </location>
</feature>
<evidence type="ECO:0000256" key="16">
    <source>
        <dbReference type="ARBA" id="ARBA00022989"/>
    </source>
</evidence>
<feature type="binding site" evidence="22">
    <location>
        <position position="830"/>
    </location>
    <ligand>
        <name>ATP</name>
        <dbReference type="ChEBI" id="CHEBI:30616"/>
    </ligand>
</feature>
<evidence type="ECO:0000256" key="14">
    <source>
        <dbReference type="ARBA" id="ARBA00022777"/>
    </source>
</evidence>
<comment type="subcellular location">
    <subcellularLocation>
        <location evidence="1">Cell membrane</location>
        <topology evidence="1">Single-pass membrane protein</topology>
    </subcellularLocation>
    <subcellularLocation>
        <location evidence="2">Membrane</location>
        <topology evidence="2">Single-pass type I membrane protein</topology>
    </subcellularLocation>
</comment>
<evidence type="ECO:0000256" key="21">
    <source>
        <dbReference type="ARBA" id="ARBA00048679"/>
    </source>
</evidence>
<dbReference type="InterPro" id="IPR011009">
    <property type="entry name" value="Kinase-like_dom_sf"/>
</dbReference>
<accession>A0ABD2Y4B0</accession>
<dbReference type="Gene3D" id="1.10.510.10">
    <property type="entry name" value="Transferase(Phosphotransferase) domain 1"/>
    <property type="match status" value="1"/>
</dbReference>
<keyword evidence="11 24" id="KW-0732">Signal</keyword>
<dbReference type="Proteomes" id="UP001630127">
    <property type="component" value="Unassembled WGS sequence"/>
</dbReference>
<evidence type="ECO:0000256" key="24">
    <source>
        <dbReference type="SAM" id="SignalP"/>
    </source>
</evidence>
<dbReference type="InterPro" id="IPR013210">
    <property type="entry name" value="LRR_N_plant-typ"/>
</dbReference>
<feature type="transmembrane region" description="Helical" evidence="23">
    <location>
        <begin position="745"/>
        <end position="767"/>
    </location>
</feature>
<dbReference type="InterPro" id="IPR008271">
    <property type="entry name" value="Ser/Thr_kinase_AS"/>
</dbReference>
<organism evidence="26 27">
    <name type="scientific">Cinchona calisaya</name>
    <dbReference type="NCBI Taxonomy" id="153742"/>
    <lineage>
        <taxon>Eukaryota</taxon>
        <taxon>Viridiplantae</taxon>
        <taxon>Streptophyta</taxon>
        <taxon>Embryophyta</taxon>
        <taxon>Tracheophyta</taxon>
        <taxon>Spermatophyta</taxon>
        <taxon>Magnoliopsida</taxon>
        <taxon>eudicotyledons</taxon>
        <taxon>Gunneridae</taxon>
        <taxon>Pentapetalae</taxon>
        <taxon>asterids</taxon>
        <taxon>lamiids</taxon>
        <taxon>Gentianales</taxon>
        <taxon>Rubiaceae</taxon>
        <taxon>Cinchonoideae</taxon>
        <taxon>Cinchoneae</taxon>
        <taxon>Cinchona</taxon>
    </lineage>
</organism>
<keyword evidence="15 22" id="KW-0067">ATP-binding</keyword>
<dbReference type="PROSITE" id="PS00108">
    <property type="entry name" value="PROTEIN_KINASE_ST"/>
    <property type="match status" value="1"/>
</dbReference>
<comment type="similarity">
    <text evidence="3">Belongs to the protein kinase superfamily. Ser/Thr protein kinase family.</text>
</comment>
<dbReference type="GO" id="GO:0004674">
    <property type="term" value="F:protein serine/threonine kinase activity"/>
    <property type="evidence" value="ECO:0007669"/>
    <property type="project" value="UniProtKB-KW"/>
</dbReference>
<evidence type="ECO:0000256" key="20">
    <source>
        <dbReference type="ARBA" id="ARBA00047899"/>
    </source>
</evidence>
<dbReference type="PROSITE" id="PS50011">
    <property type="entry name" value="PROTEIN_KINASE_DOM"/>
    <property type="match status" value="1"/>
</dbReference>
<evidence type="ECO:0000256" key="18">
    <source>
        <dbReference type="ARBA" id="ARBA00023170"/>
    </source>
</evidence>
<dbReference type="InterPro" id="IPR032675">
    <property type="entry name" value="LRR_dom_sf"/>
</dbReference>
<proteinExistence type="inferred from homology"/>
<keyword evidence="7" id="KW-0597">Phosphoprotein</keyword>
<evidence type="ECO:0000256" key="5">
    <source>
        <dbReference type="ARBA" id="ARBA00022475"/>
    </source>
</evidence>
<keyword evidence="13 22" id="KW-0547">Nucleotide-binding</keyword>
<evidence type="ECO:0000256" key="17">
    <source>
        <dbReference type="ARBA" id="ARBA00023136"/>
    </source>
</evidence>
<evidence type="ECO:0000313" key="26">
    <source>
        <dbReference type="EMBL" id="KAL3501953.1"/>
    </source>
</evidence>
<evidence type="ECO:0000256" key="13">
    <source>
        <dbReference type="ARBA" id="ARBA00022741"/>
    </source>
</evidence>
<evidence type="ECO:0000256" key="4">
    <source>
        <dbReference type="ARBA" id="ARBA00012513"/>
    </source>
</evidence>
<dbReference type="GO" id="GO:0051707">
    <property type="term" value="P:response to other organism"/>
    <property type="evidence" value="ECO:0007669"/>
    <property type="project" value="UniProtKB-ARBA"/>
</dbReference>
<evidence type="ECO:0000256" key="1">
    <source>
        <dbReference type="ARBA" id="ARBA00004162"/>
    </source>
</evidence>
<reference evidence="26 27" key="1">
    <citation type="submission" date="2024-11" db="EMBL/GenBank/DDBJ databases">
        <title>A near-complete genome assembly of Cinchona calisaya.</title>
        <authorList>
            <person name="Lian D.C."/>
            <person name="Zhao X.W."/>
            <person name="Wei L."/>
        </authorList>
    </citation>
    <scope>NUCLEOTIDE SEQUENCE [LARGE SCALE GENOMIC DNA]</scope>
    <source>
        <tissue evidence="26">Nenye</tissue>
    </source>
</reference>
<keyword evidence="9" id="KW-0808">Transferase</keyword>
<dbReference type="GO" id="GO:0005524">
    <property type="term" value="F:ATP binding"/>
    <property type="evidence" value="ECO:0007669"/>
    <property type="project" value="UniProtKB-UniRule"/>
</dbReference>
<keyword evidence="12" id="KW-0677">Repeat</keyword>
<dbReference type="InterPro" id="IPR001611">
    <property type="entry name" value="Leu-rich_rpt"/>
</dbReference>
<evidence type="ECO:0000256" key="7">
    <source>
        <dbReference type="ARBA" id="ARBA00022553"/>
    </source>
</evidence>
<evidence type="ECO:0000256" key="19">
    <source>
        <dbReference type="ARBA" id="ARBA00023180"/>
    </source>
</evidence>
<dbReference type="InterPro" id="IPR003591">
    <property type="entry name" value="Leu-rich_rpt_typical-subtyp"/>
</dbReference>
<dbReference type="FunFam" id="3.80.10.10:FF:000383">
    <property type="entry name" value="Leucine-rich repeat receptor protein kinase EMS1"/>
    <property type="match status" value="1"/>
</dbReference>
<feature type="non-terminal residue" evidence="26">
    <location>
        <position position="1"/>
    </location>
</feature>
<dbReference type="SMART" id="SM00220">
    <property type="entry name" value="S_TKc"/>
    <property type="match status" value="1"/>
</dbReference>
<dbReference type="SMART" id="SM00369">
    <property type="entry name" value="LRR_TYP"/>
    <property type="match status" value="9"/>
</dbReference>
<dbReference type="Pfam" id="PF13855">
    <property type="entry name" value="LRR_8"/>
    <property type="match status" value="2"/>
</dbReference>
<keyword evidence="10 23" id="KW-0812">Transmembrane</keyword>
<dbReference type="InterPro" id="IPR055414">
    <property type="entry name" value="LRR_R13L4/SHOC2-like"/>
</dbReference>
<evidence type="ECO:0000256" key="23">
    <source>
        <dbReference type="SAM" id="Phobius"/>
    </source>
</evidence>
<dbReference type="PANTHER" id="PTHR48053">
    <property type="entry name" value="LEUCINE RICH REPEAT FAMILY PROTEIN, EXPRESSED"/>
    <property type="match status" value="1"/>
</dbReference>
<evidence type="ECO:0000256" key="6">
    <source>
        <dbReference type="ARBA" id="ARBA00022527"/>
    </source>
</evidence>
<dbReference type="EC" id="2.7.11.1" evidence="4"/>
<comment type="caution">
    <text evidence="26">The sequence shown here is derived from an EMBL/GenBank/DDBJ whole genome shotgun (WGS) entry which is preliminary data.</text>
</comment>
<evidence type="ECO:0000313" key="27">
    <source>
        <dbReference type="Proteomes" id="UP001630127"/>
    </source>
</evidence>
<dbReference type="SUPFAM" id="SSF52047">
    <property type="entry name" value="RNI-like"/>
    <property type="match status" value="2"/>
</dbReference>
<dbReference type="FunFam" id="1.10.510.10:FF:000358">
    <property type="entry name" value="Putative leucine-rich repeat receptor-like serine/threonine-protein kinase"/>
    <property type="match status" value="1"/>
</dbReference>
<keyword evidence="6" id="KW-0723">Serine/threonine-protein kinase</keyword>